<comment type="caution">
    <text evidence="2">The sequence shown here is derived from an EMBL/GenBank/DDBJ whole genome shotgun (WGS) entry which is preliminary data.</text>
</comment>
<evidence type="ECO:0000259" key="1">
    <source>
        <dbReference type="Pfam" id="PF04865"/>
    </source>
</evidence>
<protein>
    <submittedName>
        <fullName evidence="2">Phage baseplate protein</fullName>
    </submittedName>
</protein>
<dbReference type="EMBL" id="QDKJ01000013">
    <property type="protein sequence ID" value="PWC10642.1"/>
    <property type="molecule type" value="Genomic_DNA"/>
</dbReference>
<dbReference type="Proteomes" id="UP000245138">
    <property type="component" value="Unassembled WGS sequence"/>
</dbReference>
<organism evidence="2 3">
    <name type="scientific">Brenneria roseae subsp. americana</name>
    <dbReference type="NCBI Taxonomy" id="1508507"/>
    <lineage>
        <taxon>Bacteria</taxon>
        <taxon>Pseudomonadati</taxon>
        <taxon>Pseudomonadota</taxon>
        <taxon>Gammaproteobacteria</taxon>
        <taxon>Enterobacterales</taxon>
        <taxon>Pectobacteriaceae</taxon>
        <taxon>Brenneria</taxon>
    </lineage>
</organism>
<dbReference type="OrthoDB" id="6890188at2"/>
<dbReference type="InterPro" id="IPR006949">
    <property type="entry name" value="Barrel_Baseplate_J-like"/>
</dbReference>
<keyword evidence="3" id="KW-1185">Reference proteome</keyword>
<evidence type="ECO:0000313" key="2">
    <source>
        <dbReference type="EMBL" id="PWC10642.1"/>
    </source>
</evidence>
<gene>
    <name evidence="2" type="ORF">B4923_16100</name>
</gene>
<dbReference type="PANTHER" id="PTHR37829:SF3">
    <property type="entry name" value="PROTEIN JAYE-RELATED"/>
    <property type="match status" value="1"/>
</dbReference>
<dbReference type="Pfam" id="PF04865">
    <property type="entry name" value="Baseplate_J"/>
    <property type="match status" value="1"/>
</dbReference>
<dbReference type="InterPro" id="IPR052399">
    <property type="entry name" value="Phage_Baseplate_Assmbl_Protein"/>
</dbReference>
<dbReference type="RefSeq" id="WP_109055388.1">
    <property type="nucleotide sequence ID" value="NZ_QDKJ01000013.1"/>
</dbReference>
<dbReference type="PANTHER" id="PTHR37829">
    <property type="entry name" value="PHAGE-LIKE ELEMENT PBSX PROTEIN XKDT"/>
    <property type="match status" value="1"/>
</dbReference>
<proteinExistence type="predicted"/>
<name>A0A2U1TMT4_9GAMM</name>
<feature type="domain" description="Baseplate protein J-like barrel" evidence="1">
    <location>
        <begin position="95"/>
        <end position="175"/>
    </location>
</feature>
<accession>A0A2U1TMT4</accession>
<dbReference type="AlphaFoldDB" id="A0A2U1TMT4"/>
<sequence>MAEITKDGAVGQTLNSYLAVMRQRYLDIDDGWNINPESPDGLIIAAWCETLANLDEAVINAYHSADPNSAIGQQLDRIAAFAGITRQDATFSTATVVFTGTPLVEIPAGTLVRNRITNTLWATDTTVATDNSGNATVNVTCATAGSQGANSDNLSIIATPVGGITSVTNPDAASLGANEESDDAFRIRRNESVALPGNNQIDNIYAALVNIDGVKKVRIYENTESSPDANGVEGHSMAIFIDGGSVDDIVVTLSVRKNPGCGLNRYNASIPNRISTDTNTPGGNPFNATFFRPEYVSAHVRVEIVSDTLTSATDAEIKQAIIDYSLNGFPETNGFAKQGFRIGETVGAGRLFTPVNKIVGNDDYVAAITVGASADDVTHSTIPIAFNQLAVFSADGIEVSYAAP</sequence>
<reference evidence="2 3" key="1">
    <citation type="submission" date="2018-04" db="EMBL/GenBank/DDBJ databases">
        <title>Brenneria corticis sp.nov.</title>
        <authorList>
            <person name="Li Y."/>
        </authorList>
    </citation>
    <scope>NUCLEOTIDE SEQUENCE [LARGE SCALE GENOMIC DNA]</scope>
    <source>
        <strain evidence="2 3">LMG 27715</strain>
    </source>
</reference>
<evidence type="ECO:0000313" key="3">
    <source>
        <dbReference type="Proteomes" id="UP000245138"/>
    </source>
</evidence>